<dbReference type="GeneID" id="27677995"/>
<dbReference type="RefSeq" id="XP_016601087.1">
    <property type="nucleotide sequence ID" value="XM_016742576.1"/>
</dbReference>
<dbReference type="PROSITE" id="PS50297">
    <property type="entry name" value="ANK_REP_REGION"/>
    <property type="match status" value="2"/>
</dbReference>
<dbReference type="EMBL" id="JQFZ01000087">
    <property type="protein sequence ID" value="KGO59991.1"/>
    <property type="molecule type" value="Genomic_DNA"/>
</dbReference>
<dbReference type="Gene3D" id="1.25.40.20">
    <property type="entry name" value="Ankyrin repeat-containing domain"/>
    <property type="match status" value="2"/>
</dbReference>
<keyword evidence="5" id="KW-1185">Reference proteome</keyword>
<dbReference type="PANTHER" id="PTHR24198">
    <property type="entry name" value="ANKYRIN REPEAT AND PROTEIN KINASE DOMAIN-CONTAINING PROTEIN"/>
    <property type="match status" value="1"/>
</dbReference>
<sequence>MVQLLLVRGAQVNAGLDASSKETAFMPAAENGHLDVMRLLIDGGADIEAELAYDGKSAFERASTYGHTSIVQFLLEQSTHRNITISLQKREFAFECAIRNGHYDVVKVFLDGGLTKADVFDQVRSSLASAARRGDLNMFQLLEKHELGLGDDGYEALGFAIGKGYRDLVKHILGGFTQVRISSDVDDGLQVAAGRGDLEMFKLLEEYGFELSSKGKGPALMHAIGNGHRDVVKRLLDGGIAEADIVSAVNVGLGVGARLGDLKMFEFLAEYGFRIRGTEEAFALRNAIGHGHCNLVKFLLDGELAETDVVSKVKEGLYYAAFRGALEMFELLEGCGFEVRSSTYLIEAAQKNSLPLVRFLMDHDKVNINATGTEFSMTPLQFAAQHGNIAMINFLLDEGADINAPVGKNVSRYGSTPRTRCAIDLAREQDHLEAVRLLGERGAKRYNPTEDE</sequence>
<comment type="caution">
    <text evidence="4">The sequence shown here is derived from an EMBL/GenBank/DDBJ whole genome shotgun (WGS) entry which is preliminary data.</text>
</comment>
<dbReference type="HOGENOM" id="CLU_637321_0_0_1"/>
<feature type="repeat" description="ANK" evidence="3">
    <location>
        <begin position="20"/>
        <end position="52"/>
    </location>
</feature>
<evidence type="ECO:0000313" key="5">
    <source>
        <dbReference type="Proteomes" id="UP000030143"/>
    </source>
</evidence>
<keyword evidence="1" id="KW-0677">Repeat</keyword>
<dbReference type="PANTHER" id="PTHR24198:SF165">
    <property type="entry name" value="ANKYRIN REPEAT-CONTAINING PROTEIN-RELATED"/>
    <property type="match status" value="1"/>
</dbReference>
<dbReference type="AlphaFoldDB" id="A0A0A2JYU3"/>
<reference evidence="4 5" key="1">
    <citation type="journal article" date="2015" name="Mol. Plant Microbe Interact.">
        <title>Genome, transcriptome, and functional analyses of Penicillium expansum provide new insights into secondary metabolism and pathogenicity.</title>
        <authorList>
            <person name="Ballester A.R."/>
            <person name="Marcet-Houben M."/>
            <person name="Levin E."/>
            <person name="Sela N."/>
            <person name="Selma-Lazaro C."/>
            <person name="Carmona L."/>
            <person name="Wisniewski M."/>
            <person name="Droby S."/>
            <person name="Gonzalez-Candelas L."/>
            <person name="Gabaldon T."/>
        </authorList>
    </citation>
    <scope>NUCLEOTIDE SEQUENCE [LARGE SCALE GENOMIC DNA]</scope>
    <source>
        <strain evidence="4 5">MD-8</strain>
    </source>
</reference>
<dbReference type="SUPFAM" id="SSF48403">
    <property type="entry name" value="Ankyrin repeat"/>
    <property type="match status" value="2"/>
</dbReference>
<dbReference type="STRING" id="27334.A0A0A2JYU3"/>
<proteinExistence type="predicted"/>
<feature type="repeat" description="ANK" evidence="3">
    <location>
        <begin position="375"/>
        <end position="407"/>
    </location>
</feature>
<evidence type="ECO:0000256" key="3">
    <source>
        <dbReference type="PROSITE-ProRule" id="PRU00023"/>
    </source>
</evidence>
<protein>
    <submittedName>
        <fullName evidence="4">Uncharacterized protein</fullName>
    </submittedName>
</protein>
<dbReference type="VEuPathDB" id="FungiDB:PEXP_104400"/>
<dbReference type="Proteomes" id="UP000030143">
    <property type="component" value="Unassembled WGS sequence"/>
</dbReference>
<dbReference type="SMART" id="SM00248">
    <property type="entry name" value="ANK"/>
    <property type="match status" value="10"/>
</dbReference>
<dbReference type="InterPro" id="IPR036770">
    <property type="entry name" value="Ankyrin_rpt-contain_sf"/>
</dbReference>
<accession>A0A0A2JYU3</accession>
<name>A0A0A2JYU3_PENEN</name>
<dbReference type="Pfam" id="PF12796">
    <property type="entry name" value="Ank_2"/>
    <property type="match status" value="3"/>
</dbReference>
<dbReference type="PROSITE" id="PS50088">
    <property type="entry name" value="ANK_REPEAT"/>
    <property type="match status" value="2"/>
</dbReference>
<evidence type="ECO:0000313" key="4">
    <source>
        <dbReference type="EMBL" id="KGO59991.1"/>
    </source>
</evidence>
<dbReference type="InterPro" id="IPR002110">
    <property type="entry name" value="Ankyrin_rpt"/>
</dbReference>
<evidence type="ECO:0000256" key="1">
    <source>
        <dbReference type="ARBA" id="ARBA00022737"/>
    </source>
</evidence>
<evidence type="ECO:0000256" key="2">
    <source>
        <dbReference type="ARBA" id="ARBA00023043"/>
    </source>
</evidence>
<keyword evidence="2 3" id="KW-0040">ANK repeat</keyword>
<gene>
    <name evidence="4" type="ORF">PEX2_053020</name>
</gene>
<organism evidence="4 5">
    <name type="scientific">Penicillium expansum</name>
    <name type="common">Blue mold rot fungus</name>
    <dbReference type="NCBI Taxonomy" id="27334"/>
    <lineage>
        <taxon>Eukaryota</taxon>
        <taxon>Fungi</taxon>
        <taxon>Dikarya</taxon>
        <taxon>Ascomycota</taxon>
        <taxon>Pezizomycotina</taxon>
        <taxon>Eurotiomycetes</taxon>
        <taxon>Eurotiomycetidae</taxon>
        <taxon>Eurotiales</taxon>
        <taxon>Aspergillaceae</taxon>
        <taxon>Penicillium</taxon>
    </lineage>
</organism>